<organism evidence="1 2">
    <name type="scientific">Halpernia humi</name>
    <dbReference type="NCBI Taxonomy" id="493375"/>
    <lineage>
        <taxon>Bacteria</taxon>
        <taxon>Pseudomonadati</taxon>
        <taxon>Bacteroidota</taxon>
        <taxon>Flavobacteriia</taxon>
        <taxon>Flavobacteriales</taxon>
        <taxon>Weeksellaceae</taxon>
        <taxon>Chryseobacterium group</taxon>
        <taxon>Halpernia</taxon>
    </lineage>
</organism>
<keyword evidence="2" id="KW-1185">Reference proteome</keyword>
<reference evidence="2" key="1">
    <citation type="submission" date="2016-10" db="EMBL/GenBank/DDBJ databases">
        <authorList>
            <person name="Varghese N."/>
            <person name="Submissions S."/>
        </authorList>
    </citation>
    <scope>NUCLEOTIDE SEQUENCE [LARGE SCALE GENOMIC DNA]</scope>
    <source>
        <strain evidence="2">DSM 21580</strain>
    </source>
</reference>
<dbReference type="AlphaFoldDB" id="A0A1H6BRE4"/>
<gene>
    <name evidence="1" type="ORF">SAMN05421847_3026</name>
</gene>
<name>A0A1H6BRE4_9FLAO</name>
<evidence type="ECO:0000313" key="2">
    <source>
        <dbReference type="Proteomes" id="UP000236738"/>
    </source>
</evidence>
<dbReference type="EMBL" id="FNUS01000012">
    <property type="protein sequence ID" value="SEG63035.1"/>
    <property type="molecule type" value="Genomic_DNA"/>
</dbReference>
<evidence type="ECO:0000313" key="1">
    <source>
        <dbReference type="EMBL" id="SEG63035.1"/>
    </source>
</evidence>
<accession>A0A1H6BRE4</accession>
<dbReference type="OrthoDB" id="1494211at2"/>
<sequence length="119" mass="14488">MKKEIEHRELPIQLDFVDRLKKLILDWTKQNEIRLHRVECVVPFVLTDKSLSVWLFYDTDKTKSDYEINGTNEIVKNQYLHLLTEVNYPIDYLKEVTFYTDSDENVKKNYEGSYFYRLR</sequence>
<dbReference type="RefSeq" id="WP_103914856.1">
    <property type="nucleotide sequence ID" value="NZ_FNUS01000012.1"/>
</dbReference>
<protein>
    <submittedName>
        <fullName evidence="1">Uncharacterized protein</fullName>
    </submittedName>
</protein>
<dbReference type="Proteomes" id="UP000236738">
    <property type="component" value="Unassembled WGS sequence"/>
</dbReference>
<proteinExistence type="predicted"/>